<dbReference type="PANTHER" id="PTHR33164:SF57">
    <property type="entry name" value="MARR-FAMILY TRANSCRIPTIONAL REGULATOR"/>
    <property type="match status" value="1"/>
</dbReference>
<gene>
    <name evidence="3" type="ORF">PV517_28425</name>
</gene>
<keyword evidence="4" id="KW-1185">Reference proteome</keyword>
<dbReference type="RefSeq" id="WP_086759473.1">
    <property type="nucleotide sequence ID" value="NZ_JAGJBZ010000004.1"/>
</dbReference>
<evidence type="ECO:0000259" key="2">
    <source>
        <dbReference type="PROSITE" id="PS50995"/>
    </source>
</evidence>
<dbReference type="PROSITE" id="PS50995">
    <property type="entry name" value="HTH_MARR_2"/>
    <property type="match status" value="1"/>
</dbReference>
<sequence>MAGQAHYEELVRQLSAIGAVKRELARMLPHECPGGSAGVLTLLGRHGEMRMSRLAELLAVDMSVTSRHVAHVAERGWIERLPDPVDKRSRILRLTPAGRAVIAELDRRGSRLMADRLSDWSDDEVGQLARLLGRLRESFDATAPPRTPAEPLRTPGEPAVAPVQPTGTSA</sequence>
<dbReference type="SMART" id="SM00347">
    <property type="entry name" value="HTH_MARR"/>
    <property type="match status" value="1"/>
</dbReference>
<reference evidence="3 4" key="1">
    <citation type="journal article" date="2023" name="Microb. Genom.">
        <title>Mesoterricola silvestris gen. nov., sp. nov., Mesoterricola sediminis sp. nov., Geothrix oryzae sp. nov., Geothrix edaphica sp. nov., Geothrix rubra sp. nov., and Geothrix limicola sp. nov., six novel members of Acidobacteriota isolated from soils.</title>
        <authorList>
            <person name="Weisberg A.J."/>
            <person name="Pearce E."/>
            <person name="Kramer C.G."/>
            <person name="Chang J.H."/>
            <person name="Clarke C.R."/>
        </authorList>
    </citation>
    <scope>NUCLEOTIDE SEQUENCE [LARGE SCALE GENOMIC DNA]</scope>
    <source>
        <strain evidence="3 4">NRRL_B-2795</strain>
    </source>
</reference>
<dbReference type="InterPro" id="IPR039422">
    <property type="entry name" value="MarR/SlyA-like"/>
</dbReference>
<dbReference type="PANTHER" id="PTHR33164">
    <property type="entry name" value="TRANSCRIPTIONAL REGULATOR, MARR FAMILY"/>
    <property type="match status" value="1"/>
</dbReference>
<dbReference type="InterPro" id="IPR000835">
    <property type="entry name" value="HTH_MarR-typ"/>
</dbReference>
<evidence type="ECO:0000313" key="4">
    <source>
        <dbReference type="Proteomes" id="UP001271723"/>
    </source>
</evidence>
<dbReference type="Pfam" id="PF01047">
    <property type="entry name" value="MarR"/>
    <property type="match status" value="1"/>
</dbReference>
<dbReference type="SUPFAM" id="SSF46785">
    <property type="entry name" value="Winged helix' DNA-binding domain"/>
    <property type="match status" value="1"/>
</dbReference>
<evidence type="ECO:0000256" key="1">
    <source>
        <dbReference type="SAM" id="MobiDB-lite"/>
    </source>
</evidence>
<feature type="domain" description="HTH marR-type" evidence="2">
    <location>
        <begin position="7"/>
        <end position="137"/>
    </location>
</feature>
<evidence type="ECO:0000313" key="3">
    <source>
        <dbReference type="EMBL" id="MDX2912586.1"/>
    </source>
</evidence>
<protein>
    <submittedName>
        <fullName evidence="3">MarR family transcriptional regulator</fullName>
    </submittedName>
</protein>
<dbReference type="Proteomes" id="UP001271723">
    <property type="component" value="Unassembled WGS sequence"/>
</dbReference>
<dbReference type="InterPro" id="IPR036390">
    <property type="entry name" value="WH_DNA-bd_sf"/>
</dbReference>
<accession>A0ABU4LAX8</accession>
<organism evidence="3 4">
    <name type="scientific">Streptomyces griseiscabiei</name>
    <dbReference type="NCBI Taxonomy" id="2993540"/>
    <lineage>
        <taxon>Bacteria</taxon>
        <taxon>Bacillati</taxon>
        <taxon>Actinomycetota</taxon>
        <taxon>Actinomycetes</taxon>
        <taxon>Kitasatosporales</taxon>
        <taxon>Streptomycetaceae</taxon>
        <taxon>Streptomyces</taxon>
    </lineage>
</organism>
<feature type="region of interest" description="Disordered" evidence="1">
    <location>
        <begin position="136"/>
        <end position="170"/>
    </location>
</feature>
<dbReference type="Gene3D" id="1.10.10.10">
    <property type="entry name" value="Winged helix-like DNA-binding domain superfamily/Winged helix DNA-binding domain"/>
    <property type="match status" value="1"/>
</dbReference>
<proteinExistence type="predicted"/>
<dbReference type="PRINTS" id="PR00598">
    <property type="entry name" value="HTHMARR"/>
</dbReference>
<name>A0ABU4LAX8_9ACTN</name>
<dbReference type="InterPro" id="IPR036388">
    <property type="entry name" value="WH-like_DNA-bd_sf"/>
</dbReference>
<comment type="caution">
    <text evidence="3">The sequence shown here is derived from an EMBL/GenBank/DDBJ whole genome shotgun (WGS) entry which is preliminary data.</text>
</comment>
<dbReference type="EMBL" id="JARAVY010000012">
    <property type="protein sequence ID" value="MDX2912586.1"/>
    <property type="molecule type" value="Genomic_DNA"/>
</dbReference>